<evidence type="ECO:0000313" key="3">
    <source>
        <dbReference type="Proteomes" id="UP000886595"/>
    </source>
</evidence>
<evidence type="ECO:0000313" key="2">
    <source>
        <dbReference type="EMBL" id="KAG2280067.1"/>
    </source>
</evidence>
<comment type="caution">
    <text evidence="2">The sequence shown here is derived from an EMBL/GenBank/DDBJ whole genome shotgun (WGS) entry which is preliminary data.</text>
</comment>
<dbReference type="EMBL" id="JAAMPC010000011">
    <property type="protein sequence ID" value="KAG2280067.1"/>
    <property type="molecule type" value="Genomic_DNA"/>
</dbReference>
<reference evidence="2 3" key="1">
    <citation type="submission" date="2020-02" db="EMBL/GenBank/DDBJ databases">
        <authorList>
            <person name="Ma Q."/>
            <person name="Huang Y."/>
            <person name="Song X."/>
            <person name="Pei D."/>
        </authorList>
    </citation>
    <scope>NUCLEOTIDE SEQUENCE [LARGE SCALE GENOMIC DNA]</scope>
    <source>
        <strain evidence="2">Sxm20200214</strain>
        <tissue evidence="2">Leaf</tissue>
    </source>
</reference>
<feature type="compositionally biased region" description="Basic and acidic residues" evidence="1">
    <location>
        <begin position="60"/>
        <end position="76"/>
    </location>
</feature>
<dbReference type="Proteomes" id="UP000886595">
    <property type="component" value="Unassembled WGS sequence"/>
</dbReference>
<name>A0A8X7UIJ2_BRACI</name>
<gene>
    <name evidence="2" type="ORF">Bca52824_051287</name>
</gene>
<protein>
    <submittedName>
        <fullName evidence="2">Uncharacterized protein</fullName>
    </submittedName>
</protein>
<accession>A0A8X7UIJ2</accession>
<evidence type="ECO:0000256" key="1">
    <source>
        <dbReference type="SAM" id="MobiDB-lite"/>
    </source>
</evidence>
<sequence>MASEASHKPRTNTKKLEKASTTRKGGHEAALDHAPELWLTRPTTNLLSRAHSGEPIVELPKSEPEQPKRPNESLTV</sequence>
<feature type="compositionally biased region" description="Basic and acidic residues" evidence="1">
    <location>
        <begin position="14"/>
        <end position="35"/>
    </location>
</feature>
<feature type="region of interest" description="Disordered" evidence="1">
    <location>
        <begin position="1"/>
        <end position="76"/>
    </location>
</feature>
<organism evidence="2 3">
    <name type="scientific">Brassica carinata</name>
    <name type="common">Ethiopian mustard</name>
    <name type="synonym">Abyssinian cabbage</name>
    <dbReference type="NCBI Taxonomy" id="52824"/>
    <lineage>
        <taxon>Eukaryota</taxon>
        <taxon>Viridiplantae</taxon>
        <taxon>Streptophyta</taxon>
        <taxon>Embryophyta</taxon>
        <taxon>Tracheophyta</taxon>
        <taxon>Spermatophyta</taxon>
        <taxon>Magnoliopsida</taxon>
        <taxon>eudicotyledons</taxon>
        <taxon>Gunneridae</taxon>
        <taxon>Pentapetalae</taxon>
        <taxon>rosids</taxon>
        <taxon>malvids</taxon>
        <taxon>Brassicales</taxon>
        <taxon>Brassicaceae</taxon>
        <taxon>Brassiceae</taxon>
        <taxon>Brassica</taxon>
    </lineage>
</organism>
<keyword evidence="3" id="KW-1185">Reference proteome</keyword>
<dbReference type="AlphaFoldDB" id="A0A8X7UIJ2"/>
<proteinExistence type="predicted"/>